<evidence type="ECO:0000256" key="1">
    <source>
        <dbReference type="SAM" id="SignalP"/>
    </source>
</evidence>
<dbReference type="GO" id="GO:0005576">
    <property type="term" value="C:extracellular region"/>
    <property type="evidence" value="ECO:0007669"/>
    <property type="project" value="InterPro"/>
</dbReference>
<dbReference type="Gene3D" id="2.170.140.10">
    <property type="entry name" value="Chitin binding domain"/>
    <property type="match status" value="1"/>
</dbReference>
<dbReference type="EMBL" id="JAZGQO010000001">
    <property type="protein sequence ID" value="KAK6195253.1"/>
    <property type="molecule type" value="Genomic_DNA"/>
</dbReference>
<dbReference type="Pfam" id="PF01607">
    <property type="entry name" value="CBM_14"/>
    <property type="match status" value="1"/>
</dbReference>
<keyword evidence="4" id="KW-1185">Reference proteome</keyword>
<proteinExistence type="predicted"/>
<gene>
    <name evidence="3" type="ORF">SNE40_000723</name>
</gene>
<keyword evidence="1" id="KW-0732">Signal</keyword>
<feature type="domain" description="Chitin-binding type-2" evidence="2">
    <location>
        <begin position="96"/>
        <end position="158"/>
    </location>
</feature>
<evidence type="ECO:0000313" key="4">
    <source>
        <dbReference type="Proteomes" id="UP001347796"/>
    </source>
</evidence>
<dbReference type="InterPro" id="IPR002557">
    <property type="entry name" value="Chitin-bd_dom"/>
</dbReference>
<organism evidence="3 4">
    <name type="scientific">Patella caerulea</name>
    <name type="common">Rayed Mediterranean limpet</name>
    <dbReference type="NCBI Taxonomy" id="87958"/>
    <lineage>
        <taxon>Eukaryota</taxon>
        <taxon>Metazoa</taxon>
        <taxon>Spiralia</taxon>
        <taxon>Lophotrochozoa</taxon>
        <taxon>Mollusca</taxon>
        <taxon>Gastropoda</taxon>
        <taxon>Patellogastropoda</taxon>
        <taxon>Patelloidea</taxon>
        <taxon>Patellidae</taxon>
        <taxon>Patella</taxon>
    </lineage>
</organism>
<dbReference type="SMART" id="SM00494">
    <property type="entry name" value="ChtBD2"/>
    <property type="match status" value="2"/>
</dbReference>
<dbReference type="PROSITE" id="PS50940">
    <property type="entry name" value="CHIT_BIND_II"/>
    <property type="match status" value="2"/>
</dbReference>
<evidence type="ECO:0000259" key="2">
    <source>
        <dbReference type="PROSITE" id="PS50940"/>
    </source>
</evidence>
<comment type="caution">
    <text evidence="3">The sequence shown here is derived from an EMBL/GenBank/DDBJ whole genome shotgun (WGS) entry which is preliminary data.</text>
</comment>
<dbReference type="Proteomes" id="UP001347796">
    <property type="component" value="Unassembled WGS sequence"/>
</dbReference>
<protein>
    <recommendedName>
        <fullName evidence="2">Chitin-binding type-2 domain-containing protein</fullName>
    </recommendedName>
</protein>
<dbReference type="AlphaFoldDB" id="A0AAN8Q7D2"/>
<sequence length="236" mass="26909">MVSWLISLLPVLLIHHLTEAALYPGILDLDWLCMEEGVYARNIPWDCKAYAVCSRGRAYSFRCPHSMNYNAILSTCEFDNNYGTNDCLQNPFNYLDILCLYNPQAKIASAASCAQYFDCAQASSTPEYSKYVMECPYPDLFSTKTGKCASFRNVKCETRKDAKAPCDYVQYQQMCSDSKNCKQCSRRHPSCVSKPNGFHQVPSSYSYFMFCLKERTLLIKKCPQNKVFSKTRVGCV</sequence>
<feature type="signal peptide" evidence="1">
    <location>
        <begin position="1"/>
        <end position="20"/>
    </location>
</feature>
<dbReference type="InterPro" id="IPR036508">
    <property type="entry name" value="Chitin-bd_dom_sf"/>
</dbReference>
<name>A0AAN8Q7D2_PATCE</name>
<accession>A0AAN8Q7D2</accession>
<feature type="domain" description="Chitin-binding type-2" evidence="2">
    <location>
        <begin position="30"/>
        <end position="89"/>
    </location>
</feature>
<dbReference type="SUPFAM" id="SSF57625">
    <property type="entry name" value="Invertebrate chitin-binding proteins"/>
    <property type="match status" value="2"/>
</dbReference>
<feature type="chain" id="PRO_5042917192" description="Chitin-binding type-2 domain-containing protein" evidence="1">
    <location>
        <begin position="21"/>
        <end position="236"/>
    </location>
</feature>
<evidence type="ECO:0000313" key="3">
    <source>
        <dbReference type="EMBL" id="KAK6195253.1"/>
    </source>
</evidence>
<dbReference type="GO" id="GO:0008061">
    <property type="term" value="F:chitin binding"/>
    <property type="evidence" value="ECO:0007669"/>
    <property type="project" value="InterPro"/>
</dbReference>
<reference evidence="3 4" key="1">
    <citation type="submission" date="2024-01" db="EMBL/GenBank/DDBJ databases">
        <title>The genome of the rayed Mediterranean limpet Patella caerulea (Linnaeus, 1758).</title>
        <authorList>
            <person name="Anh-Thu Weber A."/>
            <person name="Halstead-Nussloch G."/>
        </authorList>
    </citation>
    <scope>NUCLEOTIDE SEQUENCE [LARGE SCALE GENOMIC DNA]</scope>
    <source>
        <strain evidence="3">AATW-2023a</strain>
        <tissue evidence="3">Whole specimen</tissue>
    </source>
</reference>